<reference evidence="2 3" key="1">
    <citation type="submission" date="2021-01" db="EMBL/GenBank/DDBJ databases">
        <title>Whole genome shotgun sequence of Planobispora siamensis NBRC 107568.</title>
        <authorList>
            <person name="Komaki H."/>
            <person name="Tamura T."/>
        </authorList>
    </citation>
    <scope>NUCLEOTIDE SEQUENCE [LARGE SCALE GENOMIC DNA]</scope>
    <source>
        <strain evidence="2 3">NBRC 107568</strain>
    </source>
</reference>
<sequence length="61" mass="6898">MSNPDENRPLADRRNIDEDHDVPDVAGEFTPSPTDPSNQPEDDPNERVYGQDEGYEKPTEV</sequence>
<feature type="compositionally biased region" description="Basic and acidic residues" evidence="1">
    <location>
        <begin position="1"/>
        <end position="17"/>
    </location>
</feature>
<proteinExistence type="predicted"/>
<dbReference type="RefSeq" id="WP_204066553.1">
    <property type="nucleotide sequence ID" value="NZ_BOOJ01000041.1"/>
</dbReference>
<dbReference type="Proteomes" id="UP000619788">
    <property type="component" value="Unassembled WGS sequence"/>
</dbReference>
<feature type="region of interest" description="Disordered" evidence="1">
    <location>
        <begin position="1"/>
        <end position="61"/>
    </location>
</feature>
<protein>
    <submittedName>
        <fullName evidence="2">Uncharacterized protein</fullName>
    </submittedName>
</protein>
<name>A0A8J3SHH4_9ACTN</name>
<dbReference type="EMBL" id="BOOJ01000041">
    <property type="protein sequence ID" value="GIH94418.1"/>
    <property type="molecule type" value="Genomic_DNA"/>
</dbReference>
<keyword evidence="3" id="KW-1185">Reference proteome</keyword>
<evidence type="ECO:0000256" key="1">
    <source>
        <dbReference type="SAM" id="MobiDB-lite"/>
    </source>
</evidence>
<evidence type="ECO:0000313" key="3">
    <source>
        <dbReference type="Proteomes" id="UP000619788"/>
    </source>
</evidence>
<organism evidence="2 3">
    <name type="scientific">Planobispora siamensis</name>
    <dbReference type="NCBI Taxonomy" id="936338"/>
    <lineage>
        <taxon>Bacteria</taxon>
        <taxon>Bacillati</taxon>
        <taxon>Actinomycetota</taxon>
        <taxon>Actinomycetes</taxon>
        <taxon>Streptosporangiales</taxon>
        <taxon>Streptosporangiaceae</taxon>
        <taxon>Planobispora</taxon>
    </lineage>
</organism>
<feature type="compositionally biased region" description="Basic and acidic residues" evidence="1">
    <location>
        <begin position="45"/>
        <end position="61"/>
    </location>
</feature>
<comment type="caution">
    <text evidence="2">The sequence shown here is derived from an EMBL/GenBank/DDBJ whole genome shotgun (WGS) entry which is preliminary data.</text>
</comment>
<gene>
    <name evidence="2" type="ORF">Psi01_50480</name>
</gene>
<dbReference type="AlphaFoldDB" id="A0A8J3SHH4"/>
<evidence type="ECO:0000313" key="2">
    <source>
        <dbReference type="EMBL" id="GIH94418.1"/>
    </source>
</evidence>
<accession>A0A8J3SHH4</accession>